<dbReference type="PANTHER" id="PTHR11695:SF294">
    <property type="entry name" value="RETICULON-4-INTERACTING PROTEIN 1, MITOCHONDRIAL"/>
    <property type="match status" value="1"/>
</dbReference>
<dbReference type="InterPro" id="IPR050700">
    <property type="entry name" value="YIM1/Zinc_Alcohol_DH_Fams"/>
</dbReference>
<reference evidence="3" key="1">
    <citation type="journal article" date="2018" name="Nat. Microbiol.">
        <title>Leveraging single-cell genomics to expand the fungal tree of life.</title>
        <authorList>
            <person name="Ahrendt S.R."/>
            <person name="Quandt C.A."/>
            <person name="Ciobanu D."/>
            <person name="Clum A."/>
            <person name="Salamov A."/>
            <person name="Andreopoulos B."/>
            <person name="Cheng J.F."/>
            <person name="Woyke T."/>
            <person name="Pelin A."/>
            <person name="Henrissat B."/>
            <person name="Reynolds N.K."/>
            <person name="Benny G.L."/>
            <person name="Smith M.E."/>
            <person name="James T.Y."/>
            <person name="Grigoriev I.V."/>
        </authorList>
    </citation>
    <scope>NUCLEOTIDE SEQUENCE [LARGE SCALE GENOMIC DNA]</scope>
    <source>
        <strain evidence="3">CSF55</strain>
    </source>
</reference>
<accession>A0A4P9YM08</accession>
<name>A0A4P9YM08_ROZAC</name>
<dbReference type="Pfam" id="PF13602">
    <property type="entry name" value="ADH_zinc_N_2"/>
    <property type="match status" value="1"/>
</dbReference>
<dbReference type="PANTHER" id="PTHR11695">
    <property type="entry name" value="ALCOHOL DEHYDROGENASE RELATED"/>
    <property type="match status" value="1"/>
</dbReference>
<dbReference type="InterPro" id="IPR036291">
    <property type="entry name" value="NAD(P)-bd_dom_sf"/>
</dbReference>
<evidence type="ECO:0000313" key="3">
    <source>
        <dbReference type="Proteomes" id="UP000281549"/>
    </source>
</evidence>
<dbReference type="InterPro" id="IPR020843">
    <property type="entry name" value="ER"/>
</dbReference>
<dbReference type="SUPFAM" id="SSF50129">
    <property type="entry name" value="GroES-like"/>
    <property type="match status" value="1"/>
</dbReference>
<evidence type="ECO:0000313" key="2">
    <source>
        <dbReference type="EMBL" id="RKP20706.1"/>
    </source>
</evidence>
<dbReference type="GO" id="GO:0005739">
    <property type="term" value="C:mitochondrion"/>
    <property type="evidence" value="ECO:0007669"/>
    <property type="project" value="TreeGrafter"/>
</dbReference>
<dbReference type="Proteomes" id="UP000281549">
    <property type="component" value="Unassembled WGS sequence"/>
</dbReference>
<feature type="domain" description="Enoyl reductase (ER)" evidence="1">
    <location>
        <begin position="3"/>
        <end position="302"/>
    </location>
</feature>
<dbReference type="GO" id="GO:0016491">
    <property type="term" value="F:oxidoreductase activity"/>
    <property type="evidence" value="ECO:0007669"/>
    <property type="project" value="InterPro"/>
</dbReference>
<evidence type="ECO:0000259" key="1">
    <source>
        <dbReference type="SMART" id="SM00829"/>
    </source>
</evidence>
<organism evidence="2 3">
    <name type="scientific">Rozella allomycis (strain CSF55)</name>
    <dbReference type="NCBI Taxonomy" id="988480"/>
    <lineage>
        <taxon>Eukaryota</taxon>
        <taxon>Fungi</taxon>
        <taxon>Fungi incertae sedis</taxon>
        <taxon>Cryptomycota</taxon>
        <taxon>Cryptomycota incertae sedis</taxon>
        <taxon>Rozella</taxon>
    </lineage>
</organism>
<dbReference type="EMBL" id="ML005030">
    <property type="protein sequence ID" value="RKP20706.1"/>
    <property type="molecule type" value="Genomic_DNA"/>
</dbReference>
<dbReference type="Pfam" id="PF08240">
    <property type="entry name" value="ADH_N"/>
    <property type="match status" value="1"/>
</dbReference>
<dbReference type="InterPro" id="IPR013154">
    <property type="entry name" value="ADH-like_N"/>
</dbReference>
<proteinExistence type="predicted"/>
<sequence length="307" mass="33779">MDGNIKVLDREEPKITHGKEIIVRVIASSINPVDWKVAGGYMKTYLKISLPHTLGLDYAGVIVAKGEGVTEFEVGDEVFCKKKTKGICATIGVCGTTAWYCLVVNGRLDPFEVKNNSSKNVIVIGCSGGVGIFTCQILKKMGVGQIWGICSTRNAEFMKNYIGIDFVVDYTKGDLIKQLETKKDFFDLCVDCVGGDEYYNLASKGMLRKNGLFITITGPPDESPSLSSFVKLGFGILGKKLFGSIRYKILLGYLNDSYFQEMADFVERNGIIPYVGKQCSLEEVEEAYKESKSGRTRGKIVILNKSG</sequence>
<dbReference type="SMART" id="SM00829">
    <property type="entry name" value="PKS_ER"/>
    <property type="match status" value="1"/>
</dbReference>
<gene>
    <name evidence="2" type="ORF">ROZALSC1DRAFT_21161</name>
</gene>
<dbReference type="InterPro" id="IPR011032">
    <property type="entry name" value="GroES-like_sf"/>
</dbReference>
<dbReference type="SUPFAM" id="SSF51735">
    <property type="entry name" value="NAD(P)-binding Rossmann-fold domains"/>
    <property type="match status" value="1"/>
</dbReference>
<dbReference type="Gene3D" id="3.40.50.720">
    <property type="entry name" value="NAD(P)-binding Rossmann-like Domain"/>
    <property type="match status" value="1"/>
</dbReference>
<dbReference type="Gene3D" id="3.90.180.10">
    <property type="entry name" value="Medium-chain alcohol dehydrogenases, catalytic domain"/>
    <property type="match status" value="2"/>
</dbReference>
<dbReference type="CDD" id="cd08267">
    <property type="entry name" value="MDR1"/>
    <property type="match status" value="1"/>
</dbReference>
<protein>
    <submittedName>
        <fullName evidence="2">NAD(P)-binding protein</fullName>
    </submittedName>
</protein>
<dbReference type="AlphaFoldDB" id="A0A4P9YM08"/>